<dbReference type="Pfam" id="PF02302">
    <property type="entry name" value="PTS_IIB"/>
    <property type="match status" value="1"/>
</dbReference>
<feature type="domain" description="PTS EIIA type-2" evidence="19">
    <location>
        <begin position="498"/>
        <end position="640"/>
    </location>
</feature>
<evidence type="ECO:0000256" key="11">
    <source>
        <dbReference type="ARBA" id="ARBA00022679"/>
    </source>
</evidence>
<feature type="transmembrane region" description="Helical" evidence="18">
    <location>
        <begin position="51"/>
        <end position="72"/>
    </location>
</feature>
<dbReference type="SUPFAM" id="SSF55804">
    <property type="entry name" value="Phoshotransferase/anion transport protein"/>
    <property type="match status" value="1"/>
</dbReference>
<comment type="subunit">
    <text evidence="3">Homodimer.</text>
</comment>
<feature type="transmembrane region" description="Helical" evidence="18">
    <location>
        <begin position="312"/>
        <end position="334"/>
    </location>
</feature>
<dbReference type="CDD" id="cd05567">
    <property type="entry name" value="PTS_IIB_mannitol"/>
    <property type="match status" value="1"/>
</dbReference>
<evidence type="ECO:0000259" key="19">
    <source>
        <dbReference type="PROSITE" id="PS51094"/>
    </source>
</evidence>
<keyword evidence="8" id="KW-0997">Cell inner membrane</keyword>
<comment type="catalytic activity">
    <reaction evidence="1">
        <text>D-mannitol(out) + N(pros)-phospho-L-histidyl-[protein] = D-mannitol 1-phosphate(in) + L-histidyl-[protein]</text>
        <dbReference type="Rhea" id="RHEA:33363"/>
        <dbReference type="Rhea" id="RHEA-COMP:9745"/>
        <dbReference type="Rhea" id="RHEA-COMP:9746"/>
        <dbReference type="ChEBI" id="CHEBI:16899"/>
        <dbReference type="ChEBI" id="CHEBI:29979"/>
        <dbReference type="ChEBI" id="CHEBI:61381"/>
        <dbReference type="ChEBI" id="CHEBI:64837"/>
        <dbReference type="EC" id="2.7.1.197"/>
    </reaction>
</comment>
<keyword evidence="13 18" id="KW-0812">Transmembrane</keyword>
<feature type="domain" description="PTS EIIC type-2" evidence="21">
    <location>
        <begin position="12"/>
        <end position="347"/>
    </location>
</feature>
<evidence type="ECO:0000256" key="10">
    <source>
        <dbReference type="ARBA" id="ARBA00022597"/>
    </source>
</evidence>
<dbReference type="GO" id="GO:0005886">
    <property type="term" value="C:plasma membrane"/>
    <property type="evidence" value="ECO:0007669"/>
    <property type="project" value="UniProtKB-SubCell"/>
</dbReference>
<keyword evidence="15 18" id="KW-1133">Transmembrane helix</keyword>
<dbReference type="PROSITE" id="PS00372">
    <property type="entry name" value="PTS_EIIA_TYPE_2_HIS"/>
    <property type="match status" value="1"/>
</dbReference>
<dbReference type="AlphaFoldDB" id="A0A4D6Y100"/>
<dbReference type="InterPro" id="IPR002178">
    <property type="entry name" value="PTS_EIIA_type-2_dom"/>
</dbReference>
<keyword evidence="16 18" id="KW-0472">Membrane</keyword>
<dbReference type="SUPFAM" id="SSF52794">
    <property type="entry name" value="PTS system IIB component-like"/>
    <property type="match status" value="1"/>
</dbReference>
<evidence type="ECO:0000256" key="18">
    <source>
        <dbReference type="SAM" id="Phobius"/>
    </source>
</evidence>
<sequence>MFTLIKLKMQNFGQFLSNMIMPNISIFIAWGIMTALFIPLGWQPNKVLEQLISPIIFYLLPILIGYTGGHLISNHRGGLVGSITTIGVITSTNMPMLLGAMITGPIGGWSIQYFDQKIENKIKNGFEMLVNNFSVAILGVILAIISFLTIGPFIEWISHILSNFVKIILHYNLLPFVSIIIEPAKIFFLNNAINHGIFSPLGVQDVSENHKSIFFLIESNPGPGLGVLIAWLFFGKGNLSKSSGGAAVIEFLGGVHEIYFPYILMQPKLIISLIIGGMTSIFILVCFNGGLISAVSPGSILSILAMTPKGFYLVNISAVFCSFIVSFISASLLLKYNFYRVNLNNKKLLKKDNNLLNQKILQNDNFDDIKYINVDKIKRIIVACDAGMGSSAMGASILRKKIKLANLTHISVSNMAINVLPKNADLVITHQNLTDRAKKYASDAQHISLKNFLNNSFYDNLIKKLVKNITSVERNHISSLDKKNKNNLNYKKESHALFQLSENNILLNQYANSKEEAINIVGQNLVKQGYVKFDYINSMLEREKIASTWLGESIALPHGTIEGKKSVLKTGIIFCQFPKGVHFGDDIDDIAYLVIGVAAKNDEHIMVVSNITNALDNQDTIKKLSKTTNIKEVLSLLNIK</sequence>
<evidence type="ECO:0000256" key="16">
    <source>
        <dbReference type="ARBA" id="ARBA00023136"/>
    </source>
</evidence>
<proteinExistence type="predicted"/>
<keyword evidence="11" id="KW-0808">Transferase</keyword>
<dbReference type="CDD" id="cd00211">
    <property type="entry name" value="PTS_IIA_fru"/>
    <property type="match status" value="1"/>
</dbReference>
<keyword evidence="7" id="KW-1003">Cell membrane</keyword>
<evidence type="ECO:0000256" key="7">
    <source>
        <dbReference type="ARBA" id="ARBA00022475"/>
    </source>
</evidence>
<evidence type="ECO:0000313" key="23">
    <source>
        <dbReference type="Proteomes" id="UP000298564"/>
    </source>
</evidence>
<reference evidence="22 23" key="1">
    <citation type="submission" date="2018-12" db="EMBL/GenBank/DDBJ databases">
        <authorList>
            <person name="Chong R.A."/>
        </authorList>
    </citation>
    <scope>NUCLEOTIDE SEQUENCE [LARGE SCALE GENOMIC DNA]</scope>
    <source>
        <strain evidence="22 23">Lps</strain>
    </source>
</reference>
<evidence type="ECO:0000256" key="6">
    <source>
        <dbReference type="ARBA" id="ARBA00022448"/>
    </source>
</evidence>
<dbReference type="InterPro" id="IPR003352">
    <property type="entry name" value="PTS_EIIC"/>
</dbReference>
<evidence type="ECO:0000256" key="5">
    <source>
        <dbReference type="ARBA" id="ARBA00015039"/>
    </source>
</evidence>
<dbReference type="InterPro" id="IPR013014">
    <property type="entry name" value="PTS_EIIC_2"/>
</dbReference>
<evidence type="ECO:0000256" key="2">
    <source>
        <dbReference type="ARBA" id="ARBA00004429"/>
    </source>
</evidence>
<feature type="transmembrane region" description="Helical" evidence="18">
    <location>
        <begin position="169"/>
        <end position="193"/>
    </location>
</feature>
<organism evidence="22 23">
    <name type="scientific">Buchnera aphidicola</name>
    <name type="common">Lipaphis pseudobrassicae</name>
    <dbReference type="NCBI Taxonomy" id="1258543"/>
    <lineage>
        <taxon>Bacteria</taxon>
        <taxon>Pseudomonadati</taxon>
        <taxon>Pseudomonadota</taxon>
        <taxon>Gammaproteobacteria</taxon>
        <taxon>Enterobacterales</taxon>
        <taxon>Erwiniaceae</taxon>
        <taxon>Buchnera</taxon>
    </lineage>
</organism>
<evidence type="ECO:0000259" key="21">
    <source>
        <dbReference type="PROSITE" id="PS51104"/>
    </source>
</evidence>
<evidence type="ECO:0000259" key="20">
    <source>
        <dbReference type="PROSITE" id="PS51099"/>
    </source>
</evidence>
<evidence type="ECO:0000313" key="22">
    <source>
        <dbReference type="EMBL" id="QCI22393.1"/>
    </source>
</evidence>
<dbReference type="PANTHER" id="PTHR30181">
    <property type="entry name" value="MANNITOL PERMEASE IIC COMPONENT"/>
    <property type="match status" value="1"/>
</dbReference>
<dbReference type="InterPro" id="IPR003501">
    <property type="entry name" value="PTS_EIIB_2/3"/>
</dbReference>
<evidence type="ECO:0000256" key="1">
    <source>
        <dbReference type="ARBA" id="ARBA00001655"/>
    </source>
</evidence>
<dbReference type="InterPro" id="IPR016152">
    <property type="entry name" value="PTrfase/Anion_transptr"/>
</dbReference>
<feature type="transmembrane region" description="Helical" evidence="18">
    <location>
        <begin position="133"/>
        <end position="157"/>
    </location>
</feature>
<dbReference type="InterPro" id="IPR036095">
    <property type="entry name" value="PTS_EIIB-like_sf"/>
</dbReference>
<dbReference type="InterPro" id="IPR050893">
    <property type="entry name" value="Sugar_PTS"/>
</dbReference>
<feature type="transmembrane region" description="Helical" evidence="18">
    <location>
        <begin position="269"/>
        <end position="292"/>
    </location>
</feature>
<dbReference type="GO" id="GO:0016301">
    <property type="term" value="F:kinase activity"/>
    <property type="evidence" value="ECO:0007669"/>
    <property type="project" value="UniProtKB-KW"/>
</dbReference>
<evidence type="ECO:0000256" key="15">
    <source>
        <dbReference type="ARBA" id="ARBA00022989"/>
    </source>
</evidence>
<comment type="subcellular location">
    <subcellularLocation>
        <location evidence="2">Cell inner membrane</location>
        <topology evidence="2">Multi-pass membrane protein</topology>
    </subcellularLocation>
</comment>
<reference evidence="22 23" key="2">
    <citation type="submission" date="2019-05" db="EMBL/GenBank/DDBJ databases">
        <title>Genome evolution of the obligate endosymbiont Buchnera aphidicola.</title>
        <authorList>
            <person name="Moran N.A."/>
        </authorList>
    </citation>
    <scope>NUCLEOTIDE SEQUENCE [LARGE SCALE GENOMIC DNA]</scope>
    <source>
        <strain evidence="22 23">Lps</strain>
    </source>
</reference>
<evidence type="ECO:0000256" key="14">
    <source>
        <dbReference type="ARBA" id="ARBA00022777"/>
    </source>
</evidence>
<dbReference type="PANTHER" id="PTHR30181:SF2">
    <property type="entry name" value="PTS SYSTEM MANNITOL-SPECIFIC EIICBA COMPONENT"/>
    <property type="match status" value="1"/>
</dbReference>
<dbReference type="RefSeq" id="WP_158356233.1">
    <property type="nucleotide sequence ID" value="NZ_CP034870.1"/>
</dbReference>
<name>A0A4D6Y100_9GAMM</name>
<dbReference type="PROSITE" id="PS51099">
    <property type="entry name" value="PTS_EIIB_TYPE_2"/>
    <property type="match status" value="1"/>
</dbReference>
<dbReference type="GO" id="GO:0090563">
    <property type="term" value="F:protein-phosphocysteine-sugar phosphotransferase activity"/>
    <property type="evidence" value="ECO:0007669"/>
    <property type="project" value="TreeGrafter"/>
</dbReference>
<evidence type="ECO:0000256" key="3">
    <source>
        <dbReference type="ARBA" id="ARBA00011738"/>
    </source>
</evidence>
<feature type="transmembrane region" description="Helical" evidence="18">
    <location>
        <begin position="20"/>
        <end position="39"/>
    </location>
</feature>
<dbReference type="Gene3D" id="3.40.50.2300">
    <property type="match status" value="1"/>
</dbReference>
<dbReference type="InterPro" id="IPR029503">
    <property type="entry name" value="PTS_EIIB_mannitol"/>
</dbReference>
<gene>
    <name evidence="22" type="ORF">D9V70_02945</name>
</gene>
<dbReference type="Pfam" id="PF00359">
    <property type="entry name" value="PTS_EIIA_2"/>
    <property type="match status" value="1"/>
</dbReference>
<feature type="transmembrane region" description="Helical" evidence="18">
    <location>
        <begin position="213"/>
        <end position="234"/>
    </location>
</feature>
<dbReference type="PROSITE" id="PS51094">
    <property type="entry name" value="PTS_EIIA_TYPE_2"/>
    <property type="match status" value="1"/>
</dbReference>
<keyword evidence="14" id="KW-0418">Kinase</keyword>
<dbReference type="EC" id="2.7.1.197" evidence="4"/>
<evidence type="ECO:0000256" key="4">
    <source>
        <dbReference type="ARBA" id="ARBA00011909"/>
    </source>
</evidence>
<dbReference type="PROSITE" id="PS51104">
    <property type="entry name" value="PTS_EIIC_TYPE_2"/>
    <property type="match status" value="1"/>
</dbReference>
<dbReference type="EMBL" id="CP034870">
    <property type="protein sequence ID" value="QCI22393.1"/>
    <property type="molecule type" value="Genomic_DNA"/>
</dbReference>
<protein>
    <recommendedName>
        <fullName evidence="5">PTS system mannitol-specific EIICBA component</fullName>
        <ecNumber evidence="4">2.7.1.197</ecNumber>
    </recommendedName>
    <alternativeName>
        <fullName evidence="17">EIICBA-Mtl</fullName>
    </alternativeName>
</protein>
<dbReference type="NCBIfam" id="NF011663">
    <property type="entry name" value="PRK15083.1"/>
    <property type="match status" value="1"/>
</dbReference>
<dbReference type="OrthoDB" id="9814222at2"/>
<dbReference type="GO" id="GO:0022872">
    <property type="term" value="F:protein-N(PI)-phosphohistidine-mannitol phosphotransferase system transmembrane transporter activity"/>
    <property type="evidence" value="ECO:0007669"/>
    <property type="project" value="InterPro"/>
</dbReference>
<dbReference type="Proteomes" id="UP000298564">
    <property type="component" value="Chromosome"/>
</dbReference>
<dbReference type="InterPro" id="IPR013011">
    <property type="entry name" value="PTS_EIIB_2"/>
</dbReference>
<keyword evidence="9" id="KW-0597">Phosphoprotein</keyword>
<evidence type="ECO:0000256" key="12">
    <source>
        <dbReference type="ARBA" id="ARBA00022683"/>
    </source>
</evidence>
<keyword evidence="10" id="KW-0762">Sugar transport</keyword>
<feature type="domain" description="PTS EIIB type-2" evidence="20">
    <location>
        <begin position="378"/>
        <end position="473"/>
    </location>
</feature>
<evidence type="ECO:0000256" key="17">
    <source>
        <dbReference type="ARBA" id="ARBA00030684"/>
    </source>
</evidence>
<accession>A0A4D6Y100</accession>
<dbReference type="FunFam" id="3.40.50.2300:FF:000047">
    <property type="entry name" value="PTS system mannitol-specific transporter subunit IICBA"/>
    <property type="match status" value="1"/>
</dbReference>
<evidence type="ECO:0000256" key="13">
    <source>
        <dbReference type="ARBA" id="ARBA00022692"/>
    </source>
</evidence>
<keyword evidence="6" id="KW-0813">Transport</keyword>
<keyword evidence="12" id="KW-0598">Phosphotransferase system</keyword>
<dbReference type="Gene3D" id="3.40.930.10">
    <property type="entry name" value="Mannitol-specific EII, Chain A"/>
    <property type="match status" value="1"/>
</dbReference>
<evidence type="ECO:0000256" key="9">
    <source>
        <dbReference type="ARBA" id="ARBA00022553"/>
    </source>
</evidence>
<dbReference type="GO" id="GO:0009401">
    <property type="term" value="P:phosphoenolpyruvate-dependent sugar phosphotransferase system"/>
    <property type="evidence" value="ECO:0007669"/>
    <property type="project" value="UniProtKB-KW"/>
</dbReference>
<dbReference type="Pfam" id="PF02378">
    <property type="entry name" value="PTS_EIIC"/>
    <property type="match status" value="1"/>
</dbReference>
<evidence type="ECO:0000256" key="8">
    <source>
        <dbReference type="ARBA" id="ARBA00022519"/>
    </source>
</evidence>